<dbReference type="PANTHER" id="PTHR15082">
    <property type="entry name" value="NADH-UBIQUINONE OXIDOREDUCTASE B12 SUBUNIT"/>
    <property type="match status" value="1"/>
</dbReference>
<comment type="subcellular location">
    <subcellularLocation>
        <location evidence="2">Mitochondrion inner membrane</location>
        <topology evidence="2">Single-pass membrane protein</topology>
        <orientation evidence="2">Matrix side</orientation>
    </subcellularLocation>
</comment>
<dbReference type="InterPro" id="IPR012576">
    <property type="entry name" value="NDUFB3"/>
</dbReference>
<evidence type="ECO:0000256" key="8">
    <source>
        <dbReference type="ARBA" id="ARBA00022792"/>
    </source>
</evidence>
<dbReference type="Pfam" id="PF08122">
    <property type="entry name" value="NDUF_B12"/>
    <property type="match status" value="1"/>
</dbReference>
<dbReference type="GO" id="GO:0022900">
    <property type="term" value="P:electron transport chain"/>
    <property type="evidence" value="ECO:0007669"/>
    <property type="project" value="InterPro"/>
</dbReference>
<evidence type="ECO:0000313" key="15">
    <source>
        <dbReference type="EMBL" id="CAL4081139.1"/>
    </source>
</evidence>
<keyword evidence="10" id="KW-1133">Transmembrane helix</keyword>
<proteinExistence type="inferred from homology"/>
<evidence type="ECO:0000256" key="6">
    <source>
        <dbReference type="ARBA" id="ARBA00022660"/>
    </source>
</evidence>
<accession>A0AAV2QD28</accession>
<keyword evidence="11" id="KW-0496">Mitochondrion</keyword>
<protein>
    <recommendedName>
        <fullName evidence="4">NADH dehydrogenase [ubiquinone] 1 beta subcomplex subunit 3</fullName>
    </recommendedName>
    <alternativeName>
        <fullName evidence="13">Complex I-B12</fullName>
    </alternativeName>
    <alternativeName>
        <fullName evidence="14">NADH-ubiquinone oxidoreductase B12 subunit</fullName>
    </alternativeName>
</protein>
<evidence type="ECO:0000256" key="9">
    <source>
        <dbReference type="ARBA" id="ARBA00022982"/>
    </source>
</evidence>
<evidence type="ECO:0000256" key="3">
    <source>
        <dbReference type="ARBA" id="ARBA00005667"/>
    </source>
</evidence>
<evidence type="ECO:0000256" key="5">
    <source>
        <dbReference type="ARBA" id="ARBA00022448"/>
    </source>
</evidence>
<evidence type="ECO:0000256" key="10">
    <source>
        <dbReference type="ARBA" id="ARBA00022989"/>
    </source>
</evidence>
<name>A0AAV2QD28_MEGNR</name>
<evidence type="ECO:0000256" key="2">
    <source>
        <dbReference type="ARBA" id="ARBA00004298"/>
    </source>
</evidence>
<dbReference type="GO" id="GO:0032981">
    <property type="term" value="P:mitochondrial respiratory chain complex I assembly"/>
    <property type="evidence" value="ECO:0007669"/>
    <property type="project" value="TreeGrafter"/>
</dbReference>
<evidence type="ECO:0000256" key="11">
    <source>
        <dbReference type="ARBA" id="ARBA00023128"/>
    </source>
</evidence>
<keyword evidence="6" id="KW-0679">Respiratory chain</keyword>
<feature type="non-terminal residue" evidence="15">
    <location>
        <position position="95"/>
    </location>
</feature>
<comment type="caution">
    <text evidence="15">The sequence shown here is derived from an EMBL/GenBank/DDBJ whole genome shotgun (WGS) entry which is preliminary data.</text>
</comment>
<evidence type="ECO:0000256" key="12">
    <source>
        <dbReference type="ARBA" id="ARBA00023136"/>
    </source>
</evidence>
<reference evidence="15 16" key="1">
    <citation type="submission" date="2024-05" db="EMBL/GenBank/DDBJ databases">
        <authorList>
            <person name="Wallberg A."/>
        </authorList>
    </citation>
    <scope>NUCLEOTIDE SEQUENCE [LARGE SCALE GENOMIC DNA]</scope>
</reference>
<comment type="function">
    <text evidence="1">Accessory subunit of the mitochondrial membrane respiratory chain NADH dehydrogenase (Complex I), that is believed not to be involved in catalysis. Complex I functions in the transfer of electrons from NADH to the respiratory chain. The immediate electron acceptor for the enzyme is believed to be ubiquinone.</text>
</comment>
<evidence type="ECO:0000256" key="13">
    <source>
        <dbReference type="ARBA" id="ARBA00030217"/>
    </source>
</evidence>
<evidence type="ECO:0000256" key="1">
    <source>
        <dbReference type="ARBA" id="ARBA00003195"/>
    </source>
</evidence>
<dbReference type="PANTHER" id="PTHR15082:SF2">
    <property type="entry name" value="NADH DEHYDROGENASE [UBIQUINONE] 1 BETA SUBCOMPLEX SUBUNIT 3"/>
    <property type="match status" value="1"/>
</dbReference>
<keyword evidence="8" id="KW-0999">Mitochondrion inner membrane</keyword>
<dbReference type="GO" id="GO:0005743">
    <property type="term" value="C:mitochondrial inner membrane"/>
    <property type="evidence" value="ECO:0007669"/>
    <property type="project" value="UniProtKB-SubCell"/>
</dbReference>
<organism evidence="15 16">
    <name type="scientific">Meganyctiphanes norvegica</name>
    <name type="common">Northern krill</name>
    <name type="synonym">Thysanopoda norvegica</name>
    <dbReference type="NCBI Taxonomy" id="48144"/>
    <lineage>
        <taxon>Eukaryota</taxon>
        <taxon>Metazoa</taxon>
        <taxon>Ecdysozoa</taxon>
        <taxon>Arthropoda</taxon>
        <taxon>Crustacea</taxon>
        <taxon>Multicrustacea</taxon>
        <taxon>Malacostraca</taxon>
        <taxon>Eumalacostraca</taxon>
        <taxon>Eucarida</taxon>
        <taxon>Euphausiacea</taxon>
        <taxon>Euphausiidae</taxon>
        <taxon>Meganyctiphanes</taxon>
    </lineage>
</organism>
<sequence>MGGGGAPNYKIPDWQIYKIADAPPLIETQKALASQGLKDPWLRNEVWRYSEKQFGTHNQRIFKAFFRGAKWGLLAAVATVAVEKTFFASDHHGHG</sequence>
<comment type="similarity">
    <text evidence="3">Belongs to the complex I NDUFB3 subunit family.</text>
</comment>
<dbReference type="AlphaFoldDB" id="A0AAV2QD28"/>
<dbReference type="EMBL" id="CAXKWB010006050">
    <property type="protein sequence ID" value="CAL4081139.1"/>
    <property type="molecule type" value="Genomic_DNA"/>
</dbReference>
<keyword evidence="9" id="KW-0249">Electron transport</keyword>
<keyword evidence="5" id="KW-0813">Transport</keyword>
<keyword evidence="16" id="KW-1185">Reference proteome</keyword>
<evidence type="ECO:0000256" key="4">
    <source>
        <dbReference type="ARBA" id="ARBA00018680"/>
    </source>
</evidence>
<gene>
    <name evidence="15" type="ORF">MNOR_LOCUS11481</name>
</gene>
<evidence type="ECO:0000313" key="16">
    <source>
        <dbReference type="Proteomes" id="UP001497623"/>
    </source>
</evidence>
<dbReference type="Proteomes" id="UP001497623">
    <property type="component" value="Unassembled WGS sequence"/>
</dbReference>
<keyword evidence="7" id="KW-0812">Transmembrane</keyword>
<evidence type="ECO:0000256" key="7">
    <source>
        <dbReference type="ARBA" id="ARBA00022692"/>
    </source>
</evidence>
<evidence type="ECO:0000256" key="14">
    <source>
        <dbReference type="ARBA" id="ARBA00032688"/>
    </source>
</evidence>
<keyword evidence="12" id="KW-0472">Membrane</keyword>